<evidence type="ECO:0000259" key="1">
    <source>
        <dbReference type="PROSITE" id="PS50995"/>
    </source>
</evidence>
<dbReference type="Pfam" id="PF12802">
    <property type="entry name" value="MarR_2"/>
    <property type="match status" value="1"/>
</dbReference>
<keyword evidence="3" id="KW-1185">Reference proteome</keyword>
<evidence type="ECO:0000313" key="3">
    <source>
        <dbReference type="Proteomes" id="UP000217209"/>
    </source>
</evidence>
<dbReference type="Gene3D" id="1.10.10.10">
    <property type="entry name" value="Winged helix-like DNA-binding domain superfamily/Winged helix DNA-binding domain"/>
    <property type="match status" value="1"/>
</dbReference>
<protein>
    <submittedName>
        <fullName evidence="2">Transcriptional regulator SlyA</fullName>
    </submittedName>
</protein>
<dbReference type="SUPFAM" id="SSF46785">
    <property type="entry name" value="Winged helix' DNA-binding domain"/>
    <property type="match status" value="1"/>
</dbReference>
<dbReference type="KEGG" id="cgv:CGLAU_05605"/>
<gene>
    <name evidence="2" type="ORF">CGLAU_05605</name>
</gene>
<dbReference type="InterPro" id="IPR000835">
    <property type="entry name" value="HTH_MarR-typ"/>
</dbReference>
<dbReference type="GO" id="GO:0006950">
    <property type="term" value="P:response to stress"/>
    <property type="evidence" value="ECO:0007669"/>
    <property type="project" value="TreeGrafter"/>
</dbReference>
<evidence type="ECO:0000313" key="2">
    <source>
        <dbReference type="EMBL" id="AQQ15092.1"/>
    </source>
</evidence>
<dbReference type="PANTHER" id="PTHR33164:SF43">
    <property type="entry name" value="HTH-TYPE TRANSCRIPTIONAL REPRESSOR YETL"/>
    <property type="match status" value="1"/>
</dbReference>
<dbReference type="Proteomes" id="UP000217209">
    <property type="component" value="Chromosome"/>
</dbReference>
<accession>A0A1Q2HW84</accession>
<feature type="domain" description="HTH marR-type" evidence="1">
    <location>
        <begin position="20"/>
        <end position="156"/>
    </location>
</feature>
<dbReference type="InterPro" id="IPR036390">
    <property type="entry name" value="WH_DNA-bd_sf"/>
</dbReference>
<dbReference type="InterPro" id="IPR036388">
    <property type="entry name" value="WH-like_DNA-bd_sf"/>
</dbReference>
<organism evidence="2 3">
    <name type="scientific">Corynebacterium glaucum</name>
    <dbReference type="NCBI Taxonomy" id="187491"/>
    <lineage>
        <taxon>Bacteria</taxon>
        <taxon>Bacillati</taxon>
        <taxon>Actinomycetota</taxon>
        <taxon>Actinomycetes</taxon>
        <taxon>Mycobacteriales</taxon>
        <taxon>Corynebacteriaceae</taxon>
        <taxon>Corynebacterium</taxon>
    </lineage>
</organism>
<dbReference type="EMBL" id="CP019688">
    <property type="protein sequence ID" value="AQQ15092.1"/>
    <property type="molecule type" value="Genomic_DNA"/>
</dbReference>
<dbReference type="PRINTS" id="PR00598">
    <property type="entry name" value="HTHMARR"/>
</dbReference>
<reference evidence="2 3" key="1">
    <citation type="submission" date="2016-12" db="EMBL/GenBank/DDBJ databases">
        <authorList>
            <person name="Song W.-J."/>
            <person name="Kurnit D.M."/>
        </authorList>
    </citation>
    <scope>NUCLEOTIDE SEQUENCE [LARGE SCALE GENOMIC DNA]</scope>
    <source>
        <strain evidence="2 3">DSM 30827</strain>
    </source>
</reference>
<sequence length="164" mass="18643">MGRVGYSSDMDRFHWLDPHDADLWATLWAFVTWVPASLDEHLKRSEQMSLIDYLAMLAIAQAKDQQITMSQLARTTRTSASRLSHVMDRLEDKGLTTRTRSTEDRRSTIASLTPEGADFMVRATPTMIHQLRESIFEAVTVDEAIQLNAIMRKILANTHGLPRS</sequence>
<dbReference type="PANTHER" id="PTHR33164">
    <property type="entry name" value="TRANSCRIPTIONAL REGULATOR, MARR FAMILY"/>
    <property type="match status" value="1"/>
</dbReference>
<name>A0A1Q2HW84_9CORY</name>
<proteinExistence type="predicted"/>
<dbReference type="AlphaFoldDB" id="A0A1Q2HW84"/>
<dbReference type="GO" id="GO:0003700">
    <property type="term" value="F:DNA-binding transcription factor activity"/>
    <property type="evidence" value="ECO:0007669"/>
    <property type="project" value="InterPro"/>
</dbReference>
<dbReference type="SMART" id="SM00347">
    <property type="entry name" value="HTH_MARR"/>
    <property type="match status" value="1"/>
</dbReference>
<dbReference type="InterPro" id="IPR039422">
    <property type="entry name" value="MarR/SlyA-like"/>
</dbReference>
<dbReference type="PROSITE" id="PS50995">
    <property type="entry name" value="HTH_MARR_2"/>
    <property type="match status" value="1"/>
</dbReference>